<feature type="signal peptide" evidence="1">
    <location>
        <begin position="1"/>
        <end position="28"/>
    </location>
</feature>
<dbReference type="GeneID" id="42787382"/>
<evidence type="ECO:0000313" key="3">
    <source>
        <dbReference type="Proteomes" id="UP000095492"/>
    </source>
</evidence>
<gene>
    <name evidence="2" type="ORF">ERS852448_00367</name>
</gene>
<protein>
    <submittedName>
        <fullName evidence="2">Uncharacterized protein</fullName>
    </submittedName>
</protein>
<evidence type="ECO:0000313" key="2">
    <source>
        <dbReference type="EMBL" id="CUM76375.1"/>
    </source>
</evidence>
<name>A0A173REZ7_EUBRA</name>
<dbReference type="Proteomes" id="UP000095492">
    <property type="component" value="Unassembled WGS sequence"/>
</dbReference>
<proteinExistence type="predicted"/>
<dbReference type="STRING" id="39490.ERS852448_00367"/>
<accession>A0A173REZ7</accession>
<dbReference type="AlphaFoldDB" id="A0A173REZ7"/>
<evidence type="ECO:0000256" key="1">
    <source>
        <dbReference type="SAM" id="SignalP"/>
    </source>
</evidence>
<feature type="chain" id="PRO_5008010762" evidence="1">
    <location>
        <begin position="29"/>
        <end position="129"/>
    </location>
</feature>
<dbReference type="RefSeq" id="WP_021740016.1">
    <property type="nucleotide sequence ID" value="NZ_CABKSU010000091.1"/>
</dbReference>
<reference evidence="2 3" key="1">
    <citation type="submission" date="2015-09" db="EMBL/GenBank/DDBJ databases">
        <authorList>
            <consortium name="Pathogen Informatics"/>
        </authorList>
    </citation>
    <scope>NUCLEOTIDE SEQUENCE [LARGE SCALE GENOMIC DNA]</scope>
    <source>
        <strain evidence="2 3">2789STDY5608891</strain>
    </source>
</reference>
<organism evidence="2 3">
    <name type="scientific">Eubacterium ramulus</name>
    <dbReference type="NCBI Taxonomy" id="39490"/>
    <lineage>
        <taxon>Bacteria</taxon>
        <taxon>Bacillati</taxon>
        <taxon>Bacillota</taxon>
        <taxon>Clostridia</taxon>
        <taxon>Eubacteriales</taxon>
        <taxon>Eubacteriaceae</taxon>
        <taxon>Eubacterium</taxon>
    </lineage>
</organism>
<keyword evidence="1" id="KW-0732">Signal</keyword>
<sequence length="129" mass="14329">MRFKKLKMSMAMAAMSMMMLLPAAPVFASTSDTWSVNYYKGAPTTTANPIDYAYVEYYYKYKAMAYDLTGSSDRTVTISNANMTTQYIKPSATTRTWTIKKGSSTVVTFKVVASGSESCYSTGMIKQDK</sequence>
<dbReference type="EMBL" id="CYYA01000002">
    <property type="protein sequence ID" value="CUM76375.1"/>
    <property type="molecule type" value="Genomic_DNA"/>
</dbReference>